<dbReference type="EMBL" id="MU006115">
    <property type="protein sequence ID" value="KAF2834772.1"/>
    <property type="molecule type" value="Genomic_DNA"/>
</dbReference>
<dbReference type="InterPro" id="IPR029208">
    <property type="entry name" value="COX14"/>
</dbReference>
<name>A0A9P4S3V1_9PEZI</name>
<keyword evidence="2 6" id="KW-0812">Transmembrane</keyword>
<keyword evidence="4 6" id="KW-0472">Membrane</keyword>
<comment type="subcellular location">
    <subcellularLocation>
        <location evidence="1">Membrane</location>
        <topology evidence="1">Single-pass membrane protein</topology>
    </subcellularLocation>
</comment>
<evidence type="ECO:0000256" key="1">
    <source>
        <dbReference type="ARBA" id="ARBA00004167"/>
    </source>
</evidence>
<dbReference type="Proteomes" id="UP000799429">
    <property type="component" value="Unassembled WGS sequence"/>
</dbReference>
<reference evidence="7" key="1">
    <citation type="journal article" date="2020" name="Stud. Mycol.">
        <title>101 Dothideomycetes genomes: a test case for predicting lifestyles and emergence of pathogens.</title>
        <authorList>
            <person name="Haridas S."/>
            <person name="Albert R."/>
            <person name="Binder M."/>
            <person name="Bloem J."/>
            <person name="Labutti K."/>
            <person name="Salamov A."/>
            <person name="Andreopoulos B."/>
            <person name="Baker S."/>
            <person name="Barry K."/>
            <person name="Bills G."/>
            <person name="Bluhm B."/>
            <person name="Cannon C."/>
            <person name="Castanera R."/>
            <person name="Culley D."/>
            <person name="Daum C."/>
            <person name="Ezra D."/>
            <person name="Gonzalez J."/>
            <person name="Henrissat B."/>
            <person name="Kuo A."/>
            <person name="Liang C."/>
            <person name="Lipzen A."/>
            <person name="Lutzoni F."/>
            <person name="Magnuson J."/>
            <person name="Mondo S."/>
            <person name="Nolan M."/>
            <person name="Ohm R."/>
            <person name="Pangilinan J."/>
            <person name="Park H.-J."/>
            <person name="Ramirez L."/>
            <person name="Alfaro M."/>
            <person name="Sun H."/>
            <person name="Tritt A."/>
            <person name="Yoshinaga Y."/>
            <person name="Zwiers L.-H."/>
            <person name="Turgeon B."/>
            <person name="Goodwin S."/>
            <person name="Spatafora J."/>
            <person name="Crous P."/>
            <person name="Grigoriev I."/>
        </authorList>
    </citation>
    <scope>NUCLEOTIDE SEQUENCE</scope>
    <source>
        <strain evidence="7">CBS 101060</strain>
    </source>
</reference>
<evidence type="ECO:0000256" key="4">
    <source>
        <dbReference type="ARBA" id="ARBA00023136"/>
    </source>
</evidence>
<accession>A0A9P4S3V1</accession>
<sequence>MARSAMDATRFTATGPYASSKFNSPIRPPASSSVPGETPQQKVARLRENARRAKLAKESTFDRIVARGRVWADRAHRVTAITLIAATGVAGLVTVFALGDMMIYNRRKRKVWLEEQQVQHARDLAIAKQAMAEGRANDKQILLLNRERAFQESEEAKANKKGVFSGLFGGSEAAGAVKKIKGGGNVEERVDKGIERDEGVAVAKAVDEAEPSSQSVPIEEGRRDTEVRMLPQPAGGNLDRLGKNVATGVSKETKSWTSWIIGR</sequence>
<keyword evidence="3 6" id="KW-1133">Transmembrane helix</keyword>
<evidence type="ECO:0000256" key="2">
    <source>
        <dbReference type="ARBA" id="ARBA00022692"/>
    </source>
</evidence>
<dbReference type="GO" id="GO:0016020">
    <property type="term" value="C:membrane"/>
    <property type="evidence" value="ECO:0007669"/>
    <property type="project" value="UniProtKB-SubCell"/>
</dbReference>
<feature type="region of interest" description="Disordered" evidence="5">
    <location>
        <begin position="205"/>
        <end position="224"/>
    </location>
</feature>
<evidence type="ECO:0000313" key="8">
    <source>
        <dbReference type="Proteomes" id="UP000799429"/>
    </source>
</evidence>
<evidence type="ECO:0000256" key="6">
    <source>
        <dbReference type="SAM" id="Phobius"/>
    </source>
</evidence>
<protein>
    <recommendedName>
        <fullName evidence="9">Cytochrome oxidase c assembly-domain-containing protein</fullName>
    </recommendedName>
</protein>
<evidence type="ECO:0000256" key="5">
    <source>
        <dbReference type="SAM" id="MobiDB-lite"/>
    </source>
</evidence>
<dbReference type="AlphaFoldDB" id="A0A9P4S3V1"/>
<evidence type="ECO:0000313" key="7">
    <source>
        <dbReference type="EMBL" id="KAF2834772.1"/>
    </source>
</evidence>
<evidence type="ECO:0000256" key="3">
    <source>
        <dbReference type="ARBA" id="ARBA00022989"/>
    </source>
</evidence>
<gene>
    <name evidence="7" type="ORF">M501DRAFT_943629</name>
</gene>
<evidence type="ECO:0008006" key="9">
    <source>
        <dbReference type="Google" id="ProtNLM"/>
    </source>
</evidence>
<feature type="compositionally biased region" description="Polar residues" evidence="5">
    <location>
        <begin position="30"/>
        <end position="41"/>
    </location>
</feature>
<dbReference type="OrthoDB" id="4205486at2759"/>
<dbReference type="Pfam" id="PF14880">
    <property type="entry name" value="COX14"/>
    <property type="match status" value="1"/>
</dbReference>
<feature type="transmembrane region" description="Helical" evidence="6">
    <location>
        <begin position="78"/>
        <end position="99"/>
    </location>
</feature>
<proteinExistence type="predicted"/>
<comment type="caution">
    <text evidence="7">The sequence shown here is derived from an EMBL/GenBank/DDBJ whole genome shotgun (WGS) entry which is preliminary data.</text>
</comment>
<feature type="region of interest" description="Disordered" evidence="5">
    <location>
        <begin position="15"/>
        <end position="41"/>
    </location>
</feature>
<keyword evidence="8" id="KW-1185">Reference proteome</keyword>
<organism evidence="7 8">
    <name type="scientific">Patellaria atrata CBS 101060</name>
    <dbReference type="NCBI Taxonomy" id="1346257"/>
    <lineage>
        <taxon>Eukaryota</taxon>
        <taxon>Fungi</taxon>
        <taxon>Dikarya</taxon>
        <taxon>Ascomycota</taxon>
        <taxon>Pezizomycotina</taxon>
        <taxon>Dothideomycetes</taxon>
        <taxon>Dothideomycetes incertae sedis</taxon>
        <taxon>Patellariales</taxon>
        <taxon>Patellariaceae</taxon>
        <taxon>Patellaria</taxon>
    </lineage>
</organism>